<dbReference type="GO" id="GO:0036503">
    <property type="term" value="P:ERAD pathway"/>
    <property type="evidence" value="ECO:0007669"/>
    <property type="project" value="TreeGrafter"/>
</dbReference>
<dbReference type="RefSeq" id="XP_005790346.1">
    <property type="nucleotide sequence ID" value="XM_005790289.1"/>
</dbReference>
<name>A0A0D3J8S6_EMIH1</name>
<dbReference type="SUPFAM" id="SSF57850">
    <property type="entry name" value="RING/U-box"/>
    <property type="match status" value="1"/>
</dbReference>
<keyword evidence="7" id="KW-0479">Metal-binding</keyword>
<dbReference type="InterPro" id="IPR011016">
    <property type="entry name" value="Znf_RING-CH"/>
</dbReference>
<dbReference type="EnsemblProtists" id="EOD37917">
    <property type="protein sequence ID" value="EOD37917"/>
    <property type="gene ID" value="EMIHUDRAFT_224898"/>
</dbReference>
<comment type="subcellular location">
    <subcellularLocation>
        <location evidence="2">Membrane</location>
        <topology evidence="2">Multi-pass membrane protein</topology>
    </subcellularLocation>
</comment>
<keyword evidence="5" id="KW-0808">Transferase</keyword>
<evidence type="ECO:0000256" key="5">
    <source>
        <dbReference type="ARBA" id="ARBA00022679"/>
    </source>
</evidence>
<evidence type="ECO:0000256" key="7">
    <source>
        <dbReference type="ARBA" id="ARBA00022723"/>
    </source>
</evidence>
<dbReference type="PANTHER" id="PTHR13145">
    <property type="entry name" value="SSM4 PROTEIN"/>
    <property type="match status" value="1"/>
</dbReference>
<dbReference type="Proteomes" id="UP000013827">
    <property type="component" value="Unassembled WGS sequence"/>
</dbReference>
<feature type="domain" description="RING-CH-type" evidence="13">
    <location>
        <begin position="1"/>
        <end position="65"/>
    </location>
</feature>
<keyword evidence="6" id="KW-0812">Transmembrane</keyword>
<evidence type="ECO:0000256" key="11">
    <source>
        <dbReference type="ARBA" id="ARBA00022989"/>
    </source>
</evidence>
<dbReference type="STRING" id="2903.R1EA75"/>
<sequence length="168" mass="18523">MEEEPECRICRDVAYPDAPLVKPCGCRGSLEFVHTKCLLRWLKYSHGANLNSAVCSVCQQPFRGLRAPGLLSYLLSCLLGRRRWSGADLRAAASRGWRHLLDAPDCGHLECLALRWLLALGALQLALWEGQILLLLAFGFIRDALSLDRALDEARALEHGGVGRGEGT</sequence>
<keyword evidence="8" id="KW-0863">Zinc-finger</keyword>
<dbReference type="InterPro" id="IPR013083">
    <property type="entry name" value="Znf_RING/FYVE/PHD"/>
</dbReference>
<dbReference type="GeneID" id="17265652"/>
<dbReference type="PROSITE" id="PS51292">
    <property type="entry name" value="ZF_RING_CH"/>
    <property type="match status" value="1"/>
</dbReference>
<protein>
    <recommendedName>
        <fullName evidence="4">RING-type E3 ubiquitin transferase</fullName>
        <ecNumber evidence="4">2.3.2.27</ecNumber>
    </recommendedName>
</protein>
<dbReference type="EnsemblProtists" id="EOD19911">
    <property type="protein sequence ID" value="EOD19911"/>
    <property type="gene ID" value="EMIHUDRAFT_208607"/>
</dbReference>
<dbReference type="EC" id="2.3.2.27" evidence="4"/>
<organism evidence="14 15">
    <name type="scientific">Emiliania huxleyi (strain CCMP1516)</name>
    <dbReference type="NCBI Taxonomy" id="280463"/>
    <lineage>
        <taxon>Eukaryota</taxon>
        <taxon>Haptista</taxon>
        <taxon>Haptophyta</taxon>
        <taxon>Prymnesiophyceae</taxon>
        <taxon>Isochrysidales</taxon>
        <taxon>Noelaerhabdaceae</taxon>
        <taxon>Emiliania</taxon>
    </lineage>
</organism>
<proteinExistence type="predicted"/>
<keyword evidence="9" id="KW-0833">Ubl conjugation pathway</keyword>
<evidence type="ECO:0000256" key="12">
    <source>
        <dbReference type="ARBA" id="ARBA00023136"/>
    </source>
</evidence>
<dbReference type="GeneID" id="17283187"/>
<dbReference type="Pfam" id="PF12906">
    <property type="entry name" value="RINGv"/>
    <property type="match status" value="1"/>
</dbReference>
<evidence type="ECO:0000259" key="13">
    <source>
        <dbReference type="PROSITE" id="PS51292"/>
    </source>
</evidence>
<dbReference type="Gene3D" id="3.30.40.10">
    <property type="entry name" value="Zinc/RING finger domain, C3HC4 (zinc finger)"/>
    <property type="match status" value="1"/>
</dbReference>
<keyword evidence="10" id="KW-0862">Zinc</keyword>
<comment type="catalytic activity">
    <reaction evidence="1">
        <text>S-ubiquitinyl-[E2 ubiquitin-conjugating enzyme]-L-cysteine + [acceptor protein]-L-lysine = [E2 ubiquitin-conjugating enzyme]-L-cysteine + N(6)-ubiquitinyl-[acceptor protein]-L-lysine.</text>
        <dbReference type="EC" id="2.3.2.27"/>
    </reaction>
</comment>
<dbReference type="RefSeq" id="XP_005772340.1">
    <property type="nucleotide sequence ID" value="XM_005772283.1"/>
</dbReference>
<evidence type="ECO:0000256" key="1">
    <source>
        <dbReference type="ARBA" id="ARBA00000900"/>
    </source>
</evidence>
<evidence type="ECO:0000256" key="10">
    <source>
        <dbReference type="ARBA" id="ARBA00022833"/>
    </source>
</evidence>
<evidence type="ECO:0000313" key="15">
    <source>
        <dbReference type="Proteomes" id="UP000013827"/>
    </source>
</evidence>
<dbReference type="HOGENOM" id="CLU_1589481_0_0_1"/>
<reference evidence="14" key="2">
    <citation type="submission" date="2024-10" db="UniProtKB">
        <authorList>
            <consortium name="EnsemblProtists"/>
        </authorList>
    </citation>
    <scope>IDENTIFICATION</scope>
</reference>
<dbReference type="KEGG" id="ehx:EMIHUDRAFT_208607"/>
<keyword evidence="15" id="KW-1185">Reference proteome</keyword>
<keyword evidence="12" id="KW-0472">Membrane</keyword>
<dbReference type="AlphaFoldDB" id="A0A0D3J8S6"/>
<evidence type="ECO:0000256" key="4">
    <source>
        <dbReference type="ARBA" id="ARBA00012483"/>
    </source>
</evidence>
<evidence type="ECO:0000256" key="6">
    <source>
        <dbReference type="ARBA" id="ARBA00022692"/>
    </source>
</evidence>
<dbReference type="PaxDb" id="2903-EOD19911"/>
<evidence type="ECO:0000313" key="14">
    <source>
        <dbReference type="EnsemblProtists" id="EOD19911"/>
    </source>
</evidence>
<dbReference type="GO" id="GO:0061630">
    <property type="term" value="F:ubiquitin protein ligase activity"/>
    <property type="evidence" value="ECO:0007669"/>
    <property type="project" value="UniProtKB-EC"/>
</dbReference>
<evidence type="ECO:0000256" key="9">
    <source>
        <dbReference type="ARBA" id="ARBA00022786"/>
    </source>
</evidence>
<evidence type="ECO:0000256" key="2">
    <source>
        <dbReference type="ARBA" id="ARBA00004141"/>
    </source>
</evidence>
<dbReference type="GO" id="GO:0008270">
    <property type="term" value="F:zinc ion binding"/>
    <property type="evidence" value="ECO:0007669"/>
    <property type="project" value="UniProtKB-KW"/>
</dbReference>
<comment type="pathway">
    <text evidence="3">Protein modification; protein ubiquitination.</text>
</comment>
<reference evidence="15" key="1">
    <citation type="journal article" date="2013" name="Nature">
        <title>Pan genome of the phytoplankton Emiliania underpins its global distribution.</title>
        <authorList>
            <person name="Read B.A."/>
            <person name="Kegel J."/>
            <person name="Klute M.J."/>
            <person name="Kuo A."/>
            <person name="Lefebvre S.C."/>
            <person name="Maumus F."/>
            <person name="Mayer C."/>
            <person name="Miller J."/>
            <person name="Monier A."/>
            <person name="Salamov A."/>
            <person name="Young J."/>
            <person name="Aguilar M."/>
            <person name="Claverie J.M."/>
            <person name="Frickenhaus S."/>
            <person name="Gonzalez K."/>
            <person name="Herman E.K."/>
            <person name="Lin Y.C."/>
            <person name="Napier J."/>
            <person name="Ogata H."/>
            <person name="Sarno A.F."/>
            <person name="Shmutz J."/>
            <person name="Schroeder D."/>
            <person name="de Vargas C."/>
            <person name="Verret F."/>
            <person name="von Dassow P."/>
            <person name="Valentin K."/>
            <person name="Van de Peer Y."/>
            <person name="Wheeler G."/>
            <person name="Dacks J.B."/>
            <person name="Delwiche C.F."/>
            <person name="Dyhrman S.T."/>
            <person name="Glockner G."/>
            <person name="John U."/>
            <person name="Richards T."/>
            <person name="Worden A.Z."/>
            <person name="Zhang X."/>
            <person name="Grigoriev I.V."/>
            <person name="Allen A.E."/>
            <person name="Bidle K."/>
            <person name="Borodovsky M."/>
            <person name="Bowler C."/>
            <person name="Brownlee C."/>
            <person name="Cock J.M."/>
            <person name="Elias M."/>
            <person name="Gladyshev V.N."/>
            <person name="Groth M."/>
            <person name="Guda C."/>
            <person name="Hadaegh A."/>
            <person name="Iglesias-Rodriguez M.D."/>
            <person name="Jenkins J."/>
            <person name="Jones B.M."/>
            <person name="Lawson T."/>
            <person name="Leese F."/>
            <person name="Lindquist E."/>
            <person name="Lobanov A."/>
            <person name="Lomsadze A."/>
            <person name="Malik S.B."/>
            <person name="Marsh M.E."/>
            <person name="Mackinder L."/>
            <person name="Mock T."/>
            <person name="Mueller-Roeber B."/>
            <person name="Pagarete A."/>
            <person name="Parker M."/>
            <person name="Probert I."/>
            <person name="Quesneville H."/>
            <person name="Raines C."/>
            <person name="Rensing S.A."/>
            <person name="Riano-Pachon D.M."/>
            <person name="Richier S."/>
            <person name="Rokitta S."/>
            <person name="Shiraiwa Y."/>
            <person name="Soanes D.M."/>
            <person name="van der Giezen M."/>
            <person name="Wahlund T.M."/>
            <person name="Williams B."/>
            <person name="Wilson W."/>
            <person name="Wolfe G."/>
            <person name="Wurch L.L."/>
        </authorList>
    </citation>
    <scope>NUCLEOTIDE SEQUENCE</scope>
</reference>
<evidence type="ECO:0000256" key="8">
    <source>
        <dbReference type="ARBA" id="ARBA00022771"/>
    </source>
</evidence>
<dbReference type="SMART" id="SM00744">
    <property type="entry name" value="RINGv"/>
    <property type="match status" value="1"/>
</dbReference>
<evidence type="ECO:0000256" key="3">
    <source>
        <dbReference type="ARBA" id="ARBA00004906"/>
    </source>
</evidence>
<dbReference type="GO" id="GO:0005789">
    <property type="term" value="C:endoplasmic reticulum membrane"/>
    <property type="evidence" value="ECO:0007669"/>
    <property type="project" value="TreeGrafter"/>
</dbReference>
<dbReference type="eggNOG" id="KOG1609">
    <property type="taxonomic scope" value="Eukaryota"/>
</dbReference>
<dbReference type="PANTHER" id="PTHR13145:SF0">
    <property type="entry name" value="E3 UBIQUITIN-PROTEIN LIGASE MARCHF6"/>
    <property type="match status" value="1"/>
</dbReference>
<accession>A0A0D3J8S6</accession>
<dbReference type="KEGG" id="ehx:EMIHUDRAFT_224898"/>
<keyword evidence="11" id="KW-1133">Transmembrane helix</keyword>